<keyword evidence="2" id="KW-1185">Reference proteome</keyword>
<organism evidence="1 2">
    <name type="scientific">Pleurodeles waltl</name>
    <name type="common">Iberian ribbed newt</name>
    <dbReference type="NCBI Taxonomy" id="8319"/>
    <lineage>
        <taxon>Eukaryota</taxon>
        <taxon>Metazoa</taxon>
        <taxon>Chordata</taxon>
        <taxon>Craniata</taxon>
        <taxon>Vertebrata</taxon>
        <taxon>Euteleostomi</taxon>
        <taxon>Amphibia</taxon>
        <taxon>Batrachia</taxon>
        <taxon>Caudata</taxon>
        <taxon>Salamandroidea</taxon>
        <taxon>Salamandridae</taxon>
        <taxon>Pleurodelinae</taxon>
        <taxon>Pleurodeles</taxon>
    </lineage>
</organism>
<evidence type="ECO:0000313" key="2">
    <source>
        <dbReference type="Proteomes" id="UP001066276"/>
    </source>
</evidence>
<reference evidence="1" key="1">
    <citation type="journal article" date="2022" name="bioRxiv">
        <title>Sequencing and chromosome-scale assembly of the giantPleurodeles waltlgenome.</title>
        <authorList>
            <person name="Brown T."/>
            <person name="Elewa A."/>
            <person name="Iarovenko S."/>
            <person name="Subramanian E."/>
            <person name="Araus A.J."/>
            <person name="Petzold A."/>
            <person name="Susuki M."/>
            <person name="Suzuki K.-i.T."/>
            <person name="Hayashi T."/>
            <person name="Toyoda A."/>
            <person name="Oliveira C."/>
            <person name="Osipova E."/>
            <person name="Leigh N.D."/>
            <person name="Simon A."/>
            <person name="Yun M.H."/>
        </authorList>
    </citation>
    <scope>NUCLEOTIDE SEQUENCE</scope>
    <source>
        <strain evidence="1">20211129_DDA</strain>
        <tissue evidence="1">Liver</tissue>
    </source>
</reference>
<evidence type="ECO:0000313" key="1">
    <source>
        <dbReference type="EMBL" id="KAJ1184926.1"/>
    </source>
</evidence>
<accession>A0AAV7U8R7</accession>
<dbReference type="AlphaFoldDB" id="A0AAV7U8R7"/>
<dbReference type="Proteomes" id="UP001066276">
    <property type="component" value="Chromosome 3_1"/>
</dbReference>
<name>A0AAV7U8R7_PLEWA</name>
<sequence length="183" mass="19525">MSASVTCHQQGLALGQKPKQRVGLEGRAPVASASCALFALCLASPAATVALPYMEFLRAHLPSPPALHLRYPRRPAAASPSHLPSGETMQIALVSFAVPAATSRTCSGVIGSVVLQNVQRYDDDVVVFLFYKDIQNTGISYNEKVKQILKPFSTLSHFDNIMLQSETARDSGVGEEIVSGGNV</sequence>
<protein>
    <submittedName>
        <fullName evidence="1">Uncharacterized protein</fullName>
    </submittedName>
</protein>
<proteinExistence type="predicted"/>
<gene>
    <name evidence="1" type="ORF">NDU88_001723</name>
</gene>
<comment type="caution">
    <text evidence="1">The sequence shown here is derived from an EMBL/GenBank/DDBJ whole genome shotgun (WGS) entry which is preliminary data.</text>
</comment>
<dbReference type="EMBL" id="JANPWB010000005">
    <property type="protein sequence ID" value="KAJ1184926.1"/>
    <property type="molecule type" value="Genomic_DNA"/>
</dbReference>